<evidence type="ECO:0000313" key="1">
    <source>
        <dbReference type="EMBL" id="MDR6245367.1"/>
    </source>
</evidence>
<gene>
    <name evidence="1" type="ORF">JOC58_003268</name>
</gene>
<organism evidence="1 2">
    <name type="scientific">Paenibacillus hunanensis</name>
    <dbReference type="NCBI Taxonomy" id="539262"/>
    <lineage>
        <taxon>Bacteria</taxon>
        <taxon>Bacillati</taxon>
        <taxon>Bacillota</taxon>
        <taxon>Bacilli</taxon>
        <taxon>Bacillales</taxon>
        <taxon>Paenibacillaceae</taxon>
        <taxon>Paenibacillus</taxon>
    </lineage>
</organism>
<proteinExistence type="predicted"/>
<comment type="caution">
    <text evidence="1">The sequence shown here is derived from an EMBL/GenBank/DDBJ whole genome shotgun (WGS) entry which is preliminary data.</text>
</comment>
<keyword evidence="2" id="KW-1185">Reference proteome</keyword>
<reference evidence="1 2" key="1">
    <citation type="submission" date="2023-07" db="EMBL/GenBank/DDBJ databases">
        <title>Genomic Encyclopedia of Type Strains, Phase IV (KMG-IV): sequencing the most valuable type-strain genomes for metagenomic binning, comparative biology and taxonomic classification.</title>
        <authorList>
            <person name="Goeker M."/>
        </authorList>
    </citation>
    <scope>NUCLEOTIDE SEQUENCE [LARGE SCALE GENOMIC DNA]</scope>
    <source>
        <strain evidence="1 2">DSM 22170</strain>
    </source>
</reference>
<dbReference type="Proteomes" id="UP001185028">
    <property type="component" value="Unassembled WGS sequence"/>
</dbReference>
<sequence length="109" mass="12889">MISFLSLSLVRDNFYNISCELQSVNTFFQALNELFVYNVDKALKLSHSARFHQCDVQAERFIIYHKLIIEVNYLFIICFDASFSSLRTLIFLKSSENHCFLITFFYFVS</sequence>
<protein>
    <submittedName>
        <fullName evidence="1">Uncharacterized protein</fullName>
    </submittedName>
</protein>
<accession>A0ABU1J474</accession>
<evidence type="ECO:0000313" key="2">
    <source>
        <dbReference type="Proteomes" id="UP001185028"/>
    </source>
</evidence>
<name>A0ABU1J474_9BACL</name>
<dbReference type="EMBL" id="JAVDQH010000013">
    <property type="protein sequence ID" value="MDR6245367.1"/>
    <property type="molecule type" value="Genomic_DNA"/>
</dbReference>